<proteinExistence type="predicted"/>
<dbReference type="EMBL" id="JAAWWB010000018">
    <property type="protein sequence ID" value="KAG6761227.1"/>
    <property type="molecule type" value="Genomic_DNA"/>
</dbReference>
<evidence type="ECO:0000313" key="2">
    <source>
        <dbReference type="Proteomes" id="UP000886885"/>
    </source>
</evidence>
<sequence length="214" mass="24449">MKKRTVKTNVALGNSTWRWKIFEQCLRYWILSTAFTEESCLLRARLLSSMLDLAKGNEVRLSILYKLLLLLKLQPVANFEKNFSLIFLVPRCYEDMAGSIGGGLGHGSRIHFLLCKGPGKLCLLHPHSVFHKPGIRKVKSGRLGPLQGRIIHGDPHAWYDNDSSELMIFYASLLYMTWNHNDAIRCLVLEPSPRHTVIIIYLVFVNFVPVQTDL</sequence>
<organism evidence="1 2">
    <name type="scientific">Populus tomentosa</name>
    <name type="common">Chinese white poplar</name>
    <dbReference type="NCBI Taxonomy" id="118781"/>
    <lineage>
        <taxon>Eukaryota</taxon>
        <taxon>Viridiplantae</taxon>
        <taxon>Streptophyta</taxon>
        <taxon>Embryophyta</taxon>
        <taxon>Tracheophyta</taxon>
        <taxon>Spermatophyta</taxon>
        <taxon>Magnoliopsida</taxon>
        <taxon>eudicotyledons</taxon>
        <taxon>Gunneridae</taxon>
        <taxon>Pentapetalae</taxon>
        <taxon>rosids</taxon>
        <taxon>fabids</taxon>
        <taxon>Malpighiales</taxon>
        <taxon>Salicaceae</taxon>
        <taxon>Saliceae</taxon>
        <taxon>Populus</taxon>
    </lineage>
</organism>
<dbReference type="Proteomes" id="UP000886885">
    <property type="component" value="Chromosome 9D"/>
</dbReference>
<keyword evidence="2" id="KW-1185">Reference proteome</keyword>
<gene>
    <name evidence="1" type="ORF">POTOM_034434</name>
</gene>
<comment type="caution">
    <text evidence="1">The sequence shown here is derived from an EMBL/GenBank/DDBJ whole genome shotgun (WGS) entry which is preliminary data.</text>
</comment>
<name>A0A8X8CPB4_POPTO</name>
<reference evidence="1" key="1">
    <citation type="journal article" date="2020" name="bioRxiv">
        <title>Hybrid origin of Populus tomentosa Carr. identified through genome sequencing and phylogenomic analysis.</title>
        <authorList>
            <person name="An X."/>
            <person name="Gao K."/>
            <person name="Chen Z."/>
            <person name="Li J."/>
            <person name="Yang X."/>
            <person name="Yang X."/>
            <person name="Zhou J."/>
            <person name="Guo T."/>
            <person name="Zhao T."/>
            <person name="Huang S."/>
            <person name="Miao D."/>
            <person name="Khan W.U."/>
            <person name="Rao P."/>
            <person name="Ye M."/>
            <person name="Lei B."/>
            <person name="Liao W."/>
            <person name="Wang J."/>
            <person name="Ji L."/>
            <person name="Li Y."/>
            <person name="Guo B."/>
            <person name="Mustafa N.S."/>
            <person name="Li S."/>
            <person name="Yun Q."/>
            <person name="Keller S.R."/>
            <person name="Mao J."/>
            <person name="Zhang R."/>
            <person name="Strauss S.H."/>
        </authorList>
    </citation>
    <scope>NUCLEOTIDE SEQUENCE</scope>
    <source>
        <strain evidence="1">GM15</strain>
        <tissue evidence="1">Leaf</tissue>
    </source>
</reference>
<accession>A0A8X8CPB4</accession>
<evidence type="ECO:0000313" key="1">
    <source>
        <dbReference type="EMBL" id="KAG6761227.1"/>
    </source>
</evidence>
<protein>
    <submittedName>
        <fullName evidence="1">Uncharacterized protein</fullName>
    </submittedName>
</protein>
<dbReference type="AlphaFoldDB" id="A0A8X8CPB4"/>